<dbReference type="RefSeq" id="WP_185692417.1">
    <property type="nucleotide sequence ID" value="NZ_JACHVA010000073.1"/>
</dbReference>
<feature type="domain" description="Transposase DDE" evidence="1">
    <location>
        <begin position="10"/>
        <end position="259"/>
    </location>
</feature>
<dbReference type="Pfam" id="PF13701">
    <property type="entry name" value="DDE_Tnp_1_4"/>
    <property type="match status" value="1"/>
</dbReference>
<reference evidence="2 3" key="1">
    <citation type="submission" date="2020-07" db="EMBL/GenBank/DDBJ databases">
        <authorList>
            <person name="Feng X."/>
        </authorList>
    </citation>
    <scope>NUCLEOTIDE SEQUENCE [LARGE SCALE GENOMIC DNA]</scope>
    <source>
        <strain evidence="2 3">JCM14086</strain>
    </source>
</reference>
<dbReference type="AlphaFoldDB" id="A0A7X1AZA7"/>
<dbReference type="InterPro" id="IPR047960">
    <property type="entry name" value="Transpos_IS1380"/>
</dbReference>
<dbReference type="EMBL" id="JACHVA010000073">
    <property type="protein sequence ID" value="MBC2601708.1"/>
    <property type="molecule type" value="Genomic_DNA"/>
</dbReference>
<gene>
    <name evidence="2" type="ORF">H5P30_07950</name>
</gene>
<dbReference type="NCBIfam" id="NF033539">
    <property type="entry name" value="transpos_IS1380"/>
    <property type="match status" value="1"/>
</dbReference>
<evidence type="ECO:0000259" key="1">
    <source>
        <dbReference type="Pfam" id="PF13701"/>
    </source>
</evidence>
<organism evidence="2 3">
    <name type="scientific">Puniceicoccus vermicola</name>
    <dbReference type="NCBI Taxonomy" id="388746"/>
    <lineage>
        <taxon>Bacteria</taxon>
        <taxon>Pseudomonadati</taxon>
        <taxon>Verrucomicrobiota</taxon>
        <taxon>Opitutia</taxon>
        <taxon>Puniceicoccales</taxon>
        <taxon>Puniceicoccaceae</taxon>
        <taxon>Puniceicoccus</taxon>
    </lineage>
</organism>
<evidence type="ECO:0000313" key="2">
    <source>
        <dbReference type="EMBL" id="MBC2601708.1"/>
    </source>
</evidence>
<name>A0A7X1AZA7_9BACT</name>
<sequence length="260" mass="30070">MEGDECRTLTLLTAYLRPSDRDAALHSAAILKLLVARVRRQWPQVRIIFRGDSGFCRERTLAWCDRNGVDYVVGLARNEVLLREIAPLMERARQEHEKTGQKQRLFGGYIYGAKTWTLKRHVIAKAEHSDKGANHRFVVTSLEGNEQDIYQKIYCARGEMENRIKEQMTLFSERTSAGHWWANQWRLILSAYAYTLWECVRRIGLEGTKFVRAQCATLRLKFLKIGAVIDNGVRVLRLQLPSAFPLKDHFVQALARLRPT</sequence>
<accession>A0A7X1AZA7</accession>
<evidence type="ECO:0000313" key="3">
    <source>
        <dbReference type="Proteomes" id="UP000525652"/>
    </source>
</evidence>
<keyword evidence="3" id="KW-1185">Reference proteome</keyword>
<comment type="caution">
    <text evidence="2">The sequence shown here is derived from an EMBL/GenBank/DDBJ whole genome shotgun (WGS) entry which is preliminary data.</text>
</comment>
<protein>
    <submittedName>
        <fullName evidence="2">IS1380 family transposase</fullName>
    </submittedName>
</protein>
<proteinExistence type="predicted"/>
<dbReference type="InterPro" id="IPR025668">
    <property type="entry name" value="Tnp_DDE_dom"/>
</dbReference>
<dbReference type="Proteomes" id="UP000525652">
    <property type="component" value="Unassembled WGS sequence"/>
</dbReference>